<keyword evidence="1" id="KW-0812">Transmembrane</keyword>
<evidence type="ECO:0000313" key="3">
    <source>
        <dbReference type="Proteomes" id="UP000196536"/>
    </source>
</evidence>
<keyword evidence="1" id="KW-0472">Membrane</keyword>
<reference evidence="2 3" key="1">
    <citation type="submission" date="2017-05" db="EMBL/GenBank/DDBJ databases">
        <title>Acinetobacter populi ANC 5415 (= PBJ7), whole genome shotgun sequencing project.</title>
        <authorList>
            <person name="Nemec A."/>
            <person name="Radolfova-Krizova L."/>
        </authorList>
    </citation>
    <scope>NUCLEOTIDE SEQUENCE [LARGE SCALE GENOMIC DNA]</scope>
    <source>
        <strain evidence="2 3">PBJ7</strain>
    </source>
</reference>
<dbReference type="Proteomes" id="UP000196536">
    <property type="component" value="Unassembled WGS sequence"/>
</dbReference>
<accession>A0A1Z9Z2N8</accession>
<feature type="transmembrane region" description="Helical" evidence="1">
    <location>
        <begin position="64"/>
        <end position="82"/>
    </location>
</feature>
<keyword evidence="3" id="KW-1185">Reference proteome</keyword>
<comment type="caution">
    <text evidence="2">The sequence shown here is derived from an EMBL/GenBank/DDBJ whole genome shotgun (WGS) entry which is preliminary data.</text>
</comment>
<dbReference type="AlphaFoldDB" id="A0A1Z9Z2N8"/>
<evidence type="ECO:0000313" key="2">
    <source>
        <dbReference type="EMBL" id="OUY08731.1"/>
    </source>
</evidence>
<keyword evidence="1" id="KW-1133">Transmembrane helix</keyword>
<evidence type="ECO:0000256" key="1">
    <source>
        <dbReference type="SAM" id="Phobius"/>
    </source>
</evidence>
<gene>
    <name evidence="2" type="ORF">CAP51_03710</name>
</gene>
<name>A0A1Z9Z2N8_9GAMM</name>
<dbReference type="OrthoDB" id="6692781at2"/>
<feature type="transmembrane region" description="Helical" evidence="1">
    <location>
        <begin position="21"/>
        <end position="44"/>
    </location>
</feature>
<dbReference type="RefSeq" id="WP_087619393.1">
    <property type="nucleotide sequence ID" value="NZ_NEXX01000001.1"/>
</dbReference>
<evidence type="ECO:0008006" key="4">
    <source>
        <dbReference type="Google" id="ProtNLM"/>
    </source>
</evidence>
<dbReference type="EMBL" id="NEXX01000001">
    <property type="protein sequence ID" value="OUY08731.1"/>
    <property type="molecule type" value="Genomic_DNA"/>
</dbReference>
<organism evidence="2 3">
    <name type="scientific">Acinetobacter populi</name>
    <dbReference type="NCBI Taxonomy" id="1582270"/>
    <lineage>
        <taxon>Bacteria</taxon>
        <taxon>Pseudomonadati</taxon>
        <taxon>Pseudomonadota</taxon>
        <taxon>Gammaproteobacteria</taxon>
        <taxon>Moraxellales</taxon>
        <taxon>Moraxellaceae</taxon>
        <taxon>Acinetobacter</taxon>
    </lineage>
</organism>
<proteinExistence type="predicted"/>
<protein>
    <recommendedName>
        <fullName evidence="4">Phage abortive infection protein</fullName>
    </recommendedName>
</protein>
<sequence>MSDSTEKSIKKDFKISDYIGWILLGITLWFLFPWIFSIFFNWILKDPVYYGENFGAVGDIYGSLNTLISSIALCAIAYSTWLQVTSLKETRETNQQQLRESQNAIFINEFYNLLNYNRNIFNSLVITNSKESLKAIDIFSKLSDEFTRLLNEEWKDRIDTLTPSEVRLALRTFIRKISDETKSTGFYSAFNFYPTIINYVKVEQSGDEKKKLLYMNIIGNSMYYGEKKALLWLAVNSQSYRDALMDSNLLDLKIVDREDDDQSELERKARFRKFIKHFGLDKSSFRNSDVFNDDKNPT</sequence>